<reference evidence="1 3" key="2">
    <citation type="submission" date="2018-06" db="EMBL/GenBank/DDBJ databases">
        <title>Genomic Encyclopedia of Type Strains, Phase III (KMG-III): the genomes of soil and plant-associated and newly described type strains.</title>
        <authorList>
            <person name="Whitman W."/>
        </authorList>
    </citation>
    <scope>NUCLEOTIDE SEQUENCE [LARGE SCALE GENOMIC DNA]</scope>
    <source>
        <strain evidence="1 3">CGMCC 1.15366</strain>
    </source>
</reference>
<sequence>MFKIGLVINPYAGLGGSVGLKGSDGQATRELALSQGAQPQAMARAQLALSALQSYQADIEWLTAAGAMGEDTLTELGMNYRVVYTPNNASPSASSEAQDTCAAISAMLSEGINLLVFAGGDGTARDVFSVVADTLPVVGIPAGVKIHSGVYAVSPRAAGKVLALLVSGELTTLRHADVMDIDEQAFRQGTVRAKRYGEMQVPQELEYMQAVKMGGKESDELVLTDIADDIIENMDDDVLYIMGSGSTVAAVMESLGLPNTLLGVDVVLNQELIAADVSAGELEALLAEHPQAKMVITVIGGQGHIFGRGNQQLSPKVIRHVGREGICVVATKAKLKALAGRPLRVDTGDDELDQALSGFLPVTTGYHDQTLVAVQAVS</sequence>
<dbReference type="GO" id="GO:0005524">
    <property type="term" value="F:ATP binding"/>
    <property type="evidence" value="ECO:0007669"/>
    <property type="project" value="UniProtKB-ARBA"/>
</dbReference>
<dbReference type="PANTHER" id="PTHR40697">
    <property type="entry name" value="ACETOIN CATABOLISM PROTEIN X"/>
    <property type="match status" value="1"/>
</dbReference>
<dbReference type="InterPro" id="IPR016064">
    <property type="entry name" value="NAD/diacylglycerol_kinase_sf"/>
</dbReference>
<dbReference type="RefSeq" id="WP_111570305.1">
    <property type="nucleotide sequence ID" value="NZ_PIPK01000016.1"/>
</dbReference>
<keyword evidence="1" id="KW-0808">Transferase</keyword>
<dbReference type="PIRSF" id="PIRSF016907">
    <property type="entry name" value="Kin_ATP-NAD"/>
    <property type="match status" value="1"/>
</dbReference>
<comment type="caution">
    <text evidence="1">The sequence shown here is derived from an EMBL/GenBank/DDBJ whole genome shotgun (WGS) entry which is preliminary data.</text>
</comment>
<keyword evidence="4" id="KW-1185">Reference proteome</keyword>
<dbReference type="Pfam" id="PF20143">
    <property type="entry name" value="NAD_kinase_C"/>
    <property type="match status" value="1"/>
</dbReference>
<dbReference type="InterPro" id="IPR039065">
    <property type="entry name" value="AcoX-like"/>
</dbReference>
<dbReference type="SUPFAM" id="SSF111331">
    <property type="entry name" value="NAD kinase/diacylglycerol kinase-like"/>
    <property type="match status" value="1"/>
</dbReference>
<organism evidence="1 3">
    <name type="scientific">Aliidiomarina maris</name>
    <dbReference type="NCBI Taxonomy" id="531312"/>
    <lineage>
        <taxon>Bacteria</taxon>
        <taxon>Pseudomonadati</taxon>
        <taxon>Pseudomonadota</taxon>
        <taxon>Gammaproteobacteria</taxon>
        <taxon>Alteromonadales</taxon>
        <taxon>Idiomarinaceae</taxon>
        <taxon>Aliidiomarina</taxon>
    </lineage>
</organism>
<dbReference type="EMBL" id="QLMD01000016">
    <property type="protein sequence ID" value="RAJ93661.1"/>
    <property type="molecule type" value="Genomic_DNA"/>
</dbReference>
<dbReference type="InterPro" id="IPR017438">
    <property type="entry name" value="ATP-NAD_kinase_N"/>
</dbReference>
<dbReference type="EMBL" id="PIPK01000016">
    <property type="protein sequence ID" value="RUO19380.1"/>
    <property type="molecule type" value="Genomic_DNA"/>
</dbReference>
<name>A0A327WPC7_9GAMM</name>
<evidence type="ECO:0000313" key="4">
    <source>
        <dbReference type="Proteomes" id="UP000287865"/>
    </source>
</evidence>
<dbReference type="AlphaFoldDB" id="A0A327WPC7"/>
<dbReference type="Pfam" id="PF01513">
    <property type="entry name" value="NAD_kinase"/>
    <property type="match status" value="1"/>
</dbReference>
<dbReference type="GO" id="GO:0006741">
    <property type="term" value="P:NADP+ biosynthetic process"/>
    <property type="evidence" value="ECO:0007669"/>
    <property type="project" value="InterPro"/>
</dbReference>
<evidence type="ECO:0000313" key="1">
    <source>
        <dbReference type="EMBL" id="RAJ93661.1"/>
    </source>
</evidence>
<dbReference type="Proteomes" id="UP000287865">
    <property type="component" value="Unassembled WGS sequence"/>
</dbReference>
<dbReference type="GO" id="GO:0051287">
    <property type="term" value="F:NAD binding"/>
    <property type="evidence" value="ECO:0007669"/>
    <property type="project" value="UniProtKB-ARBA"/>
</dbReference>
<dbReference type="PANTHER" id="PTHR40697:SF2">
    <property type="entry name" value="ATP-NAD KINASE-RELATED"/>
    <property type="match status" value="1"/>
</dbReference>
<evidence type="ECO:0000313" key="3">
    <source>
        <dbReference type="Proteomes" id="UP000249203"/>
    </source>
</evidence>
<dbReference type="InterPro" id="IPR011386">
    <property type="entry name" value="Put_ATP-NAD_kin"/>
</dbReference>
<reference evidence="2 4" key="1">
    <citation type="journal article" date="2018" name="Front. Microbiol.">
        <title>Genome-Based Analysis Reveals the Taxonomy and Diversity of the Family Idiomarinaceae.</title>
        <authorList>
            <person name="Liu Y."/>
            <person name="Lai Q."/>
            <person name="Shao Z."/>
        </authorList>
    </citation>
    <scope>NUCLEOTIDE SEQUENCE [LARGE SCALE GENOMIC DNA]</scope>
    <source>
        <strain evidence="2 4">CF12-14</strain>
    </source>
</reference>
<evidence type="ECO:0000313" key="2">
    <source>
        <dbReference type="EMBL" id="RUO19380.1"/>
    </source>
</evidence>
<proteinExistence type="predicted"/>
<dbReference type="Gene3D" id="3.40.50.10330">
    <property type="entry name" value="Probable inorganic polyphosphate/atp-NAD kinase, domain 1"/>
    <property type="match status" value="1"/>
</dbReference>
<keyword evidence="1" id="KW-0418">Kinase</keyword>
<gene>
    <name evidence="1" type="ORF">B0I24_11619</name>
    <name evidence="2" type="ORF">CWE07_12920</name>
</gene>
<dbReference type="InterPro" id="IPR002504">
    <property type="entry name" value="NADK"/>
</dbReference>
<dbReference type="GO" id="GO:0003951">
    <property type="term" value="F:NAD+ kinase activity"/>
    <property type="evidence" value="ECO:0007669"/>
    <property type="project" value="InterPro"/>
</dbReference>
<accession>A0A327WPC7</accession>
<protein>
    <submittedName>
        <fullName evidence="2">ATP-NAD kinase</fullName>
    </submittedName>
    <submittedName>
        <fullName evidence="1">Putative polyphosphate/ATP-dependent NAD kinase</fullName>
    </submittedName>
</protein>
<dbReference type="Proteomes" id="UP000249203">
    <property type="component" value="Unassembled WGS sequence"/>
</dbReference>
<dbReference type="OrthoDB" id="5511344at2"/>